<dbReference type="Proteomes" id="UP001595834">
    <property type="component" value="Unassembled WGS sequence"/>
</dbReference>
<gene>
    <name evidence="2" type="ORF">ACFPFX_33790</name>
</gene>
<sequence length="76" mass="7775">MATNGRAVIIALAGLAVSNISFIGTLGIAAAITAVLRPDDREVRCPPPRGFRVRPGRGTARGELPLRGAPSDIGLG</sequence>
<proteinExistence type="predicted"/>
<reference evidence="3" key="1">
    <citation type="journal article" date="2019" name="Int. J. Syst. Evol. Microbiol.">
        <title>The Global Catalogue of Microorganisms (GCM) 10K type strain sequencing project: providing services to taxonomists for standard genome sequencing and annotation.</title>
        <authorList>
            <consortium name="The Broad Institute Genomics Platform"/>
            <consortium name="The Broad Institute Genome Sequencing Center for Infectious Disease"/>
            <person name="Wu L."/>
            <person name="Ma J."/>
        </authorList>
    </citation>
    <scope>NUCLEOTIDE SEQUENCE [LARGE SCALE GENOMIC DNA]</scope>
    <source>
        <strain evidence="3">CCM 7224</strain>
    </source>
</reference>
<evidence type="ECO:0000313" key="2">
    <source>
        <dbReference type="EMBL" id="MFC4961274.1"/>
    </source>
</evidence>
<keyword evidence="3" id="KW-1185">Reference proteome</keyword>
<dbReference type="RefSeq" id="WP_344377853.1">
    <property type="nucleotide sequence ID" value="NZ_BAAASQ010000019.1"/>
</dbReference>
<evidence type="ECO:0000256" key="1">
    <source>
        <dbReference type="SAM" id="MobiDB-lite"/>
    </source>
</evidence>
<comment type="caution">
    <text evidence="2">The sequence shown here is derived from an EMBL/GenBank/DDBJ whole genome shotgun (WGS) entry which is preliminary data.</text>
</comment>
<accession>A0ABV9UVQ7</accession>
<protein>
    <submittedName>
        <fullName evidence="2">Uncharacterized protein</fullName>
    </submittedName>
</protein>
<evidence type="ECO:0000313" key="3">
    <source>
        <dbReference type="Proteomes" id="UP001595834"/>
    </source>
</evidence>
<dbReference type="EMBL" id="JBHSIZ010000045">
    <property type="protein sequence ID" value="MFC4961274.1"/>
    <property type="molecule type" value="Genomic_DNA"/>
</dbReference>
<feature type="region of interest" description="Disordered" evidence="1">
    <location>
        <begin position="46"/>
        <end position="76"/>
    </location>
</feature>
<organism evidence="2 3">
    <name type="scientific">Streptomyces mauvecolor</name>
    <dbReference type="NCBI Taxonomy" id="58345"/>
    <lineage>
        <taxon>Bacteria</taxon>
        <taxon>Bacillati</taxon>
        <taxon>Actinomycetota</taxon>
        <taxon>Actinomycetes</taxon>
        <taxon>Kitasatosporales</taxon>
        <taxon>Streptomycetaceae</taxon>
        <taxon>Streptomyces</taxon>
    </lineage>
</organism>
<name>A0ABV9UVQ7_9ACTN</name>